<dbReference type="Gene3D" id="2.30.42.10">
    <property type="match status" value="1"/>
</dbReference>
<name>A0ABU6C9W0_9ACTN</name>
<dbReference type="EMBL" id="JAOZYB010000099">
    <property type="protein sequence ID" value="MEB3961499.1"/>
    <property type="molecule type" value="Genomic_DNA"/>
</dbReference>
<feature type="region of interest" description="Disordered" evidence="1">
    <location>
        <begin position="38"/>
        <end position="59"/>
    </location>
</feature>
<dbReference type="InterPro" id="IPR036034">
    <property type="entry name" value="PDZ_sf"/>
</dbReference>
<evidence type="ECO:0000313" key="3">
    <source>
        <dbReference type="EMBL" id="MEB3961499.1"/>
    </source>
</evidence>
<reference evidence="3 4" key="1">
    <citation type="submission" date="2022-10" db="EMBL/GenBank/DDBJ databases">
        <authorList>
            <person name="Xie J."/>
            <person name="Shen N."/>
        </authorList>
    </citation>
    <scope>NUCLEOTIDE SEQUENCE [LARGE SCALE GENOMIC DNA]</scope>
    <source>
        <strain evidence="3 4">DSM 41681</strain>
    </source>
</reference>
<organism evidence="3 4">
    <name type="scientific">Streptomyces kunmingensis</name>
    <dbReference type="NCBI Taxonomy" id="68225"/>
    <lineage>
        <taxon>Bacteria</taxon>
        <taxon>Bacillati</taxon>
        <taxon>Actinomycetota</taxon>
        <taxon>Actinomycetes</taxon>
        <taxon>Kitasatosporales</taxon>
        <taxon>Streptomycetaceae</taxon>
        <taxon>Streptomyces</taxon>
    </lineage>
</organism>
<proteinExistence type="predicted"/>
<evidence type="ECO:0000259" key="2">
    <source>
        <dbReference type="Pfam" id="PF13180"/>
    </source>
</evidence>
<dbReference type="RefSeq" id="WP_324768791.1">
    <property type="nucleotide sequence ID" value="NZ_BAAATS010000027.1"/>
</dbReference>
<sequence length="170" mass="16372">MSGLVCALVLVLAGVGLGTVGATVIGMSRLAELRQQATAGAATKPPARPTNKAAPVPASAAQASASASASASVRRPAAPAAVRASLGVEVVDASRGPGALVVAVHAPGPGYAAGLVRGDVLTGLGAARVGSAGELAALVSDARPGHRLLMTIRHANGTVQQLAVTPGVVT</sequence>
<dbReference type="SUPFAM" id="SSF50156">
    <property type="entry name" value="PDZ domain-like"/>
    <property type="match status" value="1"/>
</dbReference>
<feature type="domain" description="PDZ" evidence="2">
    <location>
        <begin position="85"/>
        <end position="164"/>
    </location>
</feature>
<keyword evidence="4" id="KW-1185">Reference proteome</keyword>
<dbReference type="Pfam" id="PF13180">
    <property type="entry name" value="PDZ_2"/>
    <property type="match status" value="1"/>
</dbReference>
<protein>
    <submittedName>
        <fullName evidence="3">PDZ domain-containing protein</fullName>
    </submittedName>
</protein>
<dbReference type="Proteomes" id="UP001352223">
    <property type="component" value="Unassembled WGS sequence"/>
</dbReference>
<evidence type="ECO:0000256" key="1">
    <source>
        <dbReference type="SAM" id="MobiDB-lite"/>
    </source>
</evidence>
<comment type="caution">
    <text evidence="3">The sequence shown here is derived from an EMBL/GenBank/DDBJ whole genome shotgun (WGS) entry which is preliminary data.</text>
</comment>
<dbReference type="InterPro" id="IPR001478">
    <property type="entry name" value="PDZ"/>
</dbReference>
<gene>
    <name evidence="3" type="ORF">OKJ48_14765</name>
</gene>
<evidence type="ECO:0000313" key="4">
    <source>
        <dbReference type="Proteomes" id="UP001352223"/>
    </source>
</evidence>
<accession>A0ABU6C9W0</accession>